<dbReference type="Gene3D" id="3.30.310.50">
    <property type="entry name" value="Alpha-D-phosphohexomutase, C-terminal domain"/>
    <property type="match status" value="1"/>
</dbReference>
<evidence type="ECO:0000256" key="5">
    <source>
        <dbReference type="ARBA" id="ARBA00023235"/>
    </source>
</evidence>
<gene>
    <name evidence="8" type="primary">pmm-pgm</name>
</gene>
<dbReference type="SUPFAM" id="SSF53738">
    <property type="entry name" value="Phosphoglucomutase, first 3 domains"/>
    <property type="match status" value="2"/>
</dbReference>
<comment type="cofactor">
    <cofactor evidence="1">
        <name>Mg(2+)</name>
        <dbReference type="ChEBI" id="CHEBI:18420"/>
    </cofactor>
</comment>
<name>A0A075FYX0_9ARCH</name>
<reference evidence="8" key="1">
    <citation type="journal article" date="2014" name="Genome Biol. Evol.">
        <title>Pangenome evidence for extensive interdomain horizontal transfer affecting lineage core and shell genes in uncultured planktonic thaumarchaeota and euryarchaeota.</title>
        <authorList>
            <person name="Deschamps P."/>
            <person name="Zivanovic Y."/>
            <person name="Moreira D."/>
            <person name="Rodriguez-Valera F."/>
            <person name="Lopez-Garcia P."/>
        </authorList>
    </citation>
    <scope>NUCLEOTIDE SEQUENCE</scope>
</reference>
<dbReference type="InterPro" id="IPR005846">
    <property type="entry name" value="A-D-PHexomutase_a/b/a-III"/>
</dbReference>
<evidence type="ECO:0000256" key="1">
    <source>
        <dbReference type="ARBA" id="ARBA00001946"/>
    </source>
</evidence>
<dbReference type="EC" id="5.4.2.2" evidence="8"/>
<feature type="domain" description="Alpha-D-phosphohexomutase alpha/beta/alpha" evidence="7">
    <location>
        <begin position="33"/>
        <end position="139"/>
    </location>
</feature>
<dbReference type="InterPro" id="IPR005843">
    <property type="entry name" value="A-D-PHexomutase_C"/>
</dbReference>
<dbReference type="Pfam" id="PF02880">
    <property type="entry name" value="PGM_PMM_III"/>
    <property type="match status" value="1"/>
</dbReference>
<evidence type="ECO:0000259" key="6">
    <source>
        <dbReference type="Pfam" id="PF00408"/>
    </source>
</evidence>
<dbReference type="Pfam" id="PF00408">
    <property type="entry name" value="PGM_PMM_IV"/>
    <property type="match status" value="1"/>
</dbReference>
<keyword evidence="3" id="KW-0479">Metal-binding</keyword>
<dbReference type="GO" id="GO:0046872">
    <property type="term" value="F:metal ion binding"/>
    <property type="evidence" value="ECO:0007669"/>
    <property type="project" value="UniProtKB-KW"/>
</dbReference>
<dbReference type="InterPro" id="IPR016055">
    <property type="entry name" value="A-D-PHexomutase_a/b/a-I/II/III"/>
</dbReference>
<dbReference type="AlphaFoldDB" id="A0A075FYX0"/>
<organism evidence="8">
    <name type="scientific">uncultured marine thaumarchaeote AD1000_88_E07</name>
    <dbReference type="NCBI Taxonomy" id="1455946"/>
    <lineage>
        <taxon>Archaea</taxon>
        <taxon>Nitrososphaerota</taxon>
        <taxon>environmental samples</taxon>
    </lineage>
</organism>
<dbReference type="EMBL" id="KF900493">
    <property type="protein sequence ID" value="AIE96950.1"/>
    <property type="molecule type" value="Genomic_DNA"/>
</dbReference>
<dbReference type="Gene3D" id="3.40.120.10">
    <property type="entry name" value="Alpha-D-Glucose-1,6-Bisphosphate, subunit A, domain 3"/>
    <property type="match status" value="1"/>
</dbReference>
<evidence type="ECO:0000256" key="4">
    <source>
        <dbReference type="ARBA" id="ARBA00022842"/>
    </source>
</evidence>
<dbReference type="GO" id="GO:0005975">
    <property type="term" value="P:carbohydrate metabolic process"/>
    <property type="evidence" value="ECO:0007669"/>
    <property type="project" value="InterPro"/>
</dbReference>
<keyword evidence="4" id="KW-0460">Magnesium</keyword>
<dbReference type="GO" id="GO:0004614">
    <property type="term" value="F:phosphoglucomutase activity"/>
    <property type="evidence" value="ECO:0007669"/>
    <property type="project" value="UniProtKB-EC"/>
</dbReference>
<proteinExistence type="predicted"/>
<evidence type="ECO:0000256" key="2">
    <source>
        <dbReference type="ARBA" id="ARBA00022553"/>
    </source>
</evidence>
<sequence>MLVKNNHADVGIAFDGDGDRSIICDGDGKILTGDSSSILLCSYLLEKNLNSIVVTCLNSATTIEKIALQTNSQVIRTKVGSVEVSRKMVSENALIGFEENGGFMYGNHNQVRDGAMTLALVLDLLTNSGKSIDENIRSLPLSYTTKDKISCSNDDANKIISQLLDDFPNSDTSDGIKITLDSQNWIMIRPSGTEPIIRIYAESNNQKNLEVLMSEYINKIKSILAR</sequence>
<evidence type="ECO:0000256" key="3">
    <source>
        <dbReference type="ARBA" id="ARBA00022723"/>
    </source>
</evidence>
<dbReference type="SUPFAM" id="SSF55957">
    <property type="entry name" value="Phosphoglucomutase, C-terminal domain"/>
    <property type="match status" value="1"/>
</dbReference>
<evidence type="ECO:0000313" key="8">
    <source>
        <dbReference type="EMBL" id="AIE96950.1"/>
    </source>
</evidence>
<feature type="domain" description="Alpha-D-phosphohexomutase C-terminal" evidence="6">
    <location>
        <begin position="172"/>
        <end position="213"/>
    </location>
</feature>
<dbReference type="PANTHER" id="PTHR43771:SF1">
    <property type="entry name" value="PHOSPHOMANNOMUTASE"/>
    <property type="match status" value="1"/>
</dbReference>
<dbReference type="PANTHER" id="PTHR43771">
    <property type="entry name" value="PHOSPHOMANNOMUTASE"/>
    <property type="match status" value="1"/>
</dbReference>
<dbReference type="InterPro" id="IPR036900">
    <property type="entry name" value="A-D-PHexomutase_C_sf"/>
</dbReference>
<evidence type="ECO:0000259" key="7">
    <source>
        <dbReference type="Pfam" id="PF02880"/>
    </source>
</evidence>
<accession>A0A075FYX0</accession>
<protein>
    <submittedName>
        <fullName evidence="8">Phosphoglucosamine mutase (Pmm-pgm)</fullName>
        <ecNumber evidence="8">5.4.2.2</ecNumber>
    </submittedName>
</protein>
<keyword evidence="2" id="KW-0597">Phosphoprotein</keyword>
<keyword evidence="5 8" id="KW-0413">Isomerase</keyword>